<feature type="compositionally biased region" description="Polar residues" evidence="11">
    <location>
        <begin position="424"/>
        <end position="433"/>
    </location>
</feature>
<evidence type="ECO:0000256" key="1">
    <source>
        <dbReference type="ARBA" id="ARBA00004603"/>
    </source>
</evidence>
<feature type="region of interest" description="Disordered" evidence="11">
    <location>
        <begin position="599"/>
        <end position="619"/>
    </location>
</feature>
<dbReference type="InterPro" id="IPR037213">
    <property type="entry name" value="Run_dom_sf"/>
</dbReference>
<gene>
    <name evidence="16" type="ORF">IHE44_0010159</name>
    <name evidence="15" type="ORF">IHE44_006474</name>
</gene>
<keyword evidence="17" id="KW-1185">Reference proteome</keyword>
<evidence type="ECO:0000259" key="12">
    <source>
        <dbReference type="PROSITE" id="PS50003"/>
    </source>
</evidence>
<dbReference type="GO" id="GO:0005770">
    <property type="term" value="C:late endosome"/>
    <property type="evidence" value="ECO:0007669"/>
    <property type="project" value="UniProtKB-SubCell"/>
</dbReference>
<evidence type="ECO:0000259" key="14">
    <source>
        <dbReference type="PROSITE" id="PS50826"/>
    </source>
</evidence>
<dbReference type="SUPFAM" id="SSF50729">
    <property type="entry name" value="PH domain-like"/>
    <property type="match status" value="2"/>
</dbReference>
<evidence type="ECO:0000256" key="9">
    <source>
        <dbReference type="ARBA" id="ARBA00023006"/>
    </source>
</evidence>
<feature type="region of interest" description="Disordered" evidence="11">
    <location>
        <begin position="416"/>
        <end position="447"/>
    </location>
</feature>
<keyword evidence="7" id="KW-0863">Zinc-finger</keyword>
<protein>
    <submittedName>
        <fullName evidence="16">Pleckstrin y domain-containing family M member 1</fullName>
    </submittedName>
</protein>
<dbReference type="OrthoDB" id="62364at2759"/>
<dbReference type="GO" id="GO:0005765">
    <property type="term" value="C:lysosomal membrane"/>
    <property type="evidence" value="ECO:0007669"/>
    <property type="project" value="UniProtKB-SubCell"/>
</dbReference>
<dbReference type="PANTHER" id="PTHR12326">
    <property type="entry name" value="PLECKSTRIN HOMOLOGY DOMAIN CONTAINING PROTEIN"/>
    <property type="match status" value="1"/>
</dbReference>
<evidence type="ECO:0000259" key="13">
    <source>
        <dbReference type="PROSITE" id="PS50081"/>
    </source>
</evidence>
<evidence type="ECO:0000256" key="6">
    <source>
        <dbReference type="ARBA" id="ARBA00022753"/>
    </source>
</evidence>
<dbReference type="InterPro" id="IPR042827">
    <property type="entry name" value="PLEKHM1_PH"/>
</dbReference>
<keyword evidence="6" id="KW-0967">Endosome</keyword>
<dbReference type="Gene3D" id="2.30.29.30">
    <property type="entry name" value="Pleckstrin-homology domain (PH domain)/Phosphotyrosine-binding domain (PTB)"/>
    <property type="match status" value="2"/>
</dbReference>
<dbReference type="GO" id="GO:0008270">
    <property type="term" value="F:zinc ion binding"/>
    <property type="evidence" value="ECO:0007669"/>
    <property type="project" value="UniProtKB-KW"/>
</dbReference>
<reference evidence="15" key="1">
    <citation type="submission" date="2020-10" db="EMBL/GenBank/DDBJ databases">
        <title>Feather gene expression reveals the developmental basis of iridescence in African starlings.</title>
        <authorList>
            <person name="Rubenstein D.R."/>
        </authorList>
    </citation>
    <scope>NUCLEOTIDE SEQUENCE</scope>
    <source>
        <strain evidence="15">SS15</strain>
        <tissue evidence="15">Liver</tissue>
    </source>
</reference>
<dbReference type="InterPro" id="IPR051366">
    <property type="entry name" value="DEF8"/>
</dbReference>
<dbReference type="GO" id="GO:0006914">
    <property type="term" value="P:autophagy"/>
    <property type="evidence" value="ECO:0007669"/>
    <property type="project" value="UniProtKB-KW"/>
</dbReference>
<dbReference type="Pfam" id="PF02759">
    <property type="entry name" value="RUN"/>
    <property type="match status" value="1"/>
</dbReference>
<dbReference type="EMBL" id="JADDUC020000031">
    <property type="protein sequence ID" value="KAI1230196.1"/>
    <property type="molecule type" value="Genomic_DNA"/>
</dbReference>
<dbReference type="CDD" id="cd13321">
    <property type="entry name" value="PH_PLEKHM1"/>
    <property type="match status" value="1"/>
</dbReference>
<evidence type="ECO:0000256" key="3">
    <source>
        <dbReference type="ARBA" id="ARBA00022553"/>
    </source>
</evidence>
<feature type="compositionally biased region" description="Low complexity" evidence="11">
    <location>
        <begin position="246"/>
        <end position="259"/>
    </location>
</feature>
<keyword evidence="8" id="KW-0862">Zinc</keyword>
<dbReference type="InterPro" id="IPR004012">
    <property type="entry name" value="Run_dom"/>
</dbReference>
<keyword evidence="4" id="KW-0479">Metal-binding</keyword>
<dbReference type="EMBL" id="JADDUC010000233">
    <property type="protein sequence ID" value="KAG0115322.1"/>
    <property type="molecule type" value="Genomic_DNA"/>
</dbReference>
<evidence type="ECO:0000256" key="11">
    <source>
        <dbReference type="SAM" id="MobiDB-lite"/>
    </source>
</evidence>
<keyword evidence="10" id="KW-0458">Lysosome</keyword>
<organism evidence="15">
    <name type="scientific">Lamprotornis superbus</name>
    <dbReference type="NCBI Taxonomy" id="245042"/>
    <lineage>
        <taxon>Eukaryota</taxon>
        <taxon>Metazoa</taxon>
        <taxon>Chordata</taxon>
        <taxon>Craniata</taxon>
        <taxon>Vertebrata</taxon>
        <taxon>Euteleostomi</taxon>
        <taxon>Archelosauria</taxon>
        <taxon>Archosauria</taxon>
        <taxon>Dinosauria</taxon>
        <taxon>Saurischia</taxon>
        <taxon>Theropoda</taxon>
        <taxon>Coelurosauria</taxon>
        <taxon>Aves</taxon>
        <taxon>Neognathae</taxon>
        <taxon>Neoaves</taxon>
        <taxon>Telluraves</taxon>
        <taxon>Australaves</taxon>
        <taxon>Passeriformes</taxon>
        <taxon>Sturnidae</taxon>
        <taxon>Lamprotornis</taxon>
    </lineage>
</organism>
<dbReference type="InterPro" id="IPR047326">
    <property type="entry name" value="RUN_PLEKHM1"/>
</dbReference>
<keyword evidence="5" id="KW-0677">Repeat</keyword>
<keyword evidence="3" id="KW-0597">Phosphoprotein</keyword>
<dbReference type="InterPro" id="IPR011993">
    <property type="entry name" value="PH-like_dom_sf"/>
</dbReference>
<comment type="subcellular location">
    <subcellularLocation>
        <location evidence="1">Late endosome</location>
    </subcellularLocation>
    <subcellularLocation>
        <location evidence="2">Lysosome membrane</location>
    </subcellularLocation>
</comment>
<evidence type="ECO:0000256" key="10">
    <source>
        <dbReference type="ARBA" id="ARBA00023228"/>
    </source>
</evidence>
<proteinExistence type="predicted"/>
<keyword evidence="9" id="KW-0072">Autophagy</keyword>
<dbReference type="PROSITE" id="PS50081">
    <property type="entry name" value="ZF_DAG_PE_2"/>
    <property type="match status" value="1"/>
</dbReference>
<dbReference type="Gene3D" id="1.20.58.900">
    <property type="match status" value="1"/>
</dbReference>
<sequence>MIKKQLVNAIKALQKQYVSSDTVVTSDDGNANTLCSALEAVFVHGLKAKHIKAETGGKGKKSGGRGPLPQPVFWGLLKSITHRNIVSELEQLMFINTDVGRCRAWLRLALNDGLMECYLKLLLQDRTRLHEYYQAPALLLDTEECEFLLCYLQGLSSLTFELSYKSAVLNEWTITPLSLSGLCPLSELLEPLMSSASEPHRKASLGSISQSSGSDEIEIQAPILPIGKASSKIKLTSSSLSLNTTSSSQLSSSLGSDSLPPVPCARSPERGEEPLSCDSDLGTATAEDLDRSLQEVLSEFSKARPSPDAPEGQLLPSMLDCSPRPPLVSPANPAPTRGTHQEPLPSTDISAWTGDPTPLSCGDGDSSSISGIPAPRDGPGRAESGDSEGSQAVHSPTAQHLLSPLLGCPKSWISEDDFYRPSPGESSRSTADTNGFGPEGDSKEPAPGLLSALDLERLSVPSSDTGKPKMSPEREQKGFSVVHRRQMGLSNPFRGLLKLGSLERRGAMGIWKEFSCELSPLELRLFLDHEDRICVETYSLLRCESLALTHSDGRFELVFLGKKLFLRAPSRDEAEDWLDRIREALRKCRPQLEEEDWETLEYSENGDEAQPAQGDSSTLQYSDVPGNSLDWTPAPEAELDAIKEAVLYMDVDKTWVPFIFSLSLETLKCFKIRNNDKILSNSYGIETIQDILPDTSLGGPSFFKVITSKAVLKLQAENAEEAASWRELVREVLMSYLESAEEALTLGGSLDGHSQVVLKSIVKENGFLLQYLIGFSFARPKLCAFSGLYYCDSCHRDEETVIPSRLIHNWDLTKRGVCKQALKFLTQIRNQPLIDLKLVNESLYEHVERMGRILRIREQLKLLGDYLIMCRSGALKEISKRSYPSLGWIADGVFETFLQSLLQFASHHVYSCDLCTQRGFICQICNSSDIIFPFEFDTTTRCSECKTVFHRDCHARALSCPRCKRRQQYQRRLEASTEPSL</sequence>
<evidence type="ECO:0000256" key="8">
    <source>
        <dbReference type="ARBA" id="ARBA00022833"/>
    </source>
</evidence>
<feature type="region of interest" description="Disordered" evidence="11">
    <location>
        <begin position="246"/>
        <end position="282"/>
    </location>
</feature>
<evidence type="ECO:0000256" key="4">
    <source>
        <dbReference type="ARBA" id="ARBA00022723"/>
    </source>
</evidence>
<evidence type="ECO:0000313" key="16">
    <source>
        <dbReference type="EMBL" id="KAI1230196.1"/>
    </source>
</evidence>
<dbReference type="Pfam" id="PF13901">
    <property type="entry name" value="RH_dom"/>
    <property type="match status" value="1"/>
</dbReference>
<dbReference type="PROSITE" id="PS50826">
    <property type="entry name" value="RUN"/>
    <property type="match status" value="1"/>
</dbReference>
<dbReference type="SMART" id="SM00593">
    <property type="entry name" value="RUN"/>
    <property type="match status" value="1"/>
</dbReference>
<reference evidence="16 17" key="2">
    <citation type="journal article" date="2021" name="J. Hered.">
        <title>Feather Gene Expression Elucidates the Developmental Basis of Plumage Iridescence in African Starlings.</title>
        <authorList>
            <person name="Rubenstein D.R."/>
            <person name="Corvelo A."/>
            <person name="MacManes M.D."/>
            <person name="Maia R."/>
            <person name="Narzisi G."/>
            <person name="Rousaki A."/>
            <person name="Vandenabeele P."/>
            <person name="Shawkey M.D."/>
            <person name="Solomon J."/>
        </authorList>
    </citation>
    <scope>NUCLEOTIDE SEQUENCE [LARGE SCALE GENOMIC DNA]</scope>
    <source>
        <strain evidence="16">SS15</strain>
    </source>
</reference>
<feature type="region of interest" description="Disordered" evidence="11">
    <location>
        <begin position="297"/>
        <end position="397"/>
    </location>
</feature>
<feature type="domain" description="PH" evidence="12">
    <location>
        <begin position="495"/>
        <end position="586"/>
    </location>
</feature>
<dbReference type="InterPro" id="IPR002219">
    <property type="entry name" value="PKC_DAG/PE"/>
</dbReference>
<reference evidence="16" key="3">
    <citation type="submission" date="2022-01" db="EMBL/GenBank/DDBJ databases">
        <authorList>
            <person name="Rubenstein D.R."/>
        </authorList>
    </citation>
    <scope>NUCLEOTIDE SEQUENCE</scope>
    <source>
        <strain evidence="16">SS15</strain>
        <tissue evidence="16">Liver</tissue>
    </source>
</reference>
<dbReference type="AlphaFoldDB" id="A0A835TQ85"/>
<dbReference type="SMART" id="SM01175">
    <property type="entry name" value="DUF4206"/>
    <property type="match status" value="1"/>
</dbReference>
<dbReference type="InterPro" id="IPR001849">
    <property type="entry name" value="PH_domain"/>
</dbReference>
<name>A0A835TQ85_9PASS</name>
<dbReference type="SUPFAM" id="SSF140741">
    <property type="entry name" value="RUN domain-like"/>
    <property type="match status" value="1"/>
</dbReference>
<evidence type="ECO:0000313" key="17">
    <source>
        <dbReference type="Proteomes" id="UP000618051"/>
    </source>
</evidence>
<feature type="domain" description="Phorbol-ester/DAG-type" evidence="13">
    <location>
        <begin position="906"/>
        <end position="960"/>
    </location>
</feature>
<dbReference type="PANTHER" id="PTHR12326:SF5">
    <property type="entry name" value="PLECKSTRIN HOMOLOGY DOMAIN-CONTAINING FAMILY M MEMBER 1"/>
    <property type="match status" value="1"/>
</dbReference>
<feature type="compositionally biased region" description="Polar residues" evidence="11">
    <location>
        <begin position="387"/>
        <end position="397"/>
    </location>
</feature>
<evidence type="ECO:0000256" key="7">
    <source>
        <dbReference type="ARBA" id="ARBA00022771"/>
    </source>
</evidence>
<dbReference type="Proteomes" id="UP000618051">
    <property type="component" value="Unassembled WGS sequence"/>
</dbReference>
<accession>A0A835TQ85</accession>
<feature type="compositionally biased region" description="Low complexity" evidence="11">
    <location>
        <begin position="362"/>
        <end position="372"/>
    </location>
</feature>
<dbReference type="SMART" id="SM00109">
    <property type="entry name" value="C1"/>
    <property type="match status" value="1"/>
</dbReference>
<evidence type="ECO:0000256" key="2">
    <source>
        <dbReference type="ARBA" id="ARBA00004656"/>
    </source>
</evidence>
<feature type="domain" description="RUN" evidence="14">
    <location>
        <begin position="25"/>
        <end position="167"/>
    </location>
</feature>
<dbReference type="SMART" id="SM00233">
    <property type="entry name" value="PH"/>
    <property type="match status" value="2"/>
</dbReference>
<dbReference type="InterPro" id="IPR025258">
    <property type="entry name" value="RH_dom"/>
</dbReference>
<dbReference type="CDD" id="cd17679">
    <property type="entry name" value="RUN_PLEKHM1"/>
    <property type="match status" value="1"/>
</dbReference>
<dbReference type="PROSITE" id="PS50003">
    <property type="entry name" value="PH_DOMAIN"/>
    <property type="match status" value="1"/>
</dbReference>
<comment type="caution">
    <text evidence="15">The sequence shown here is derived from an EMBL/GenBank/DDBJ whole genome shotgun (WGS) entry which is preliminary data.</text>
</comment>
<evidence type="ECO:0000256" key="5">
    <source>
        <dbReference type="ARBA" id="ARBA00022737"/>
    </source>
</evidence>
<evidence type="ECO:0000313" key="15">
    <source>
        <dbReference type="EMBL" id="KAG0115322.1"/>
    </source>
</evidence>